<feature type="transmembrane region" description="Helical" evidence="2">
    <location>
        <begin position="174"/>
        <end position="193"/>
    </location>
</feature>
<evidence type="ECO:0008006" key="6">
    <source>
        <dbReference type="Google" id="ProtNLM"/>
    </source>
</evidence>
<dbReference type="RefSeq" id="WP_395509027.1">
    <property type="nucleotide sequence ID" value="NZ_JBBDHD010000015.1"/>
</dbReference>
<dbReference type="Proteomes" id="UP001610631">
    <property type="component" value="Unassembled WGS sequence"/>
</dbReference>
<name>A0ABW7PAD2_9ACTN</name>
<keyword evidence="2" id="KW-0812">Transmembrane</keyword>
<evidence type="ECO:0000313" key="5">
    <source>
        <dbReference type="Proteomes" id="UP001610631"/>
    </source>
</evidence>
<feature type="region of interest" description="Disordered" evidence="1">
    <location>
        <begin position="110"/>
        <end position="130"/>
    </location>
</feature>
<keyword evidence="5" id="KW-1185">Reference proteome</keyword>
<feature type="chain" id="PRO_5046283789" description="Lipoprotein" evidence="3">
    <location>
        <begin position="22"/>
        <end position="201"/>
    </location>
</feature>
<keyword evidence="2" id="KW-0472">Membrane</keyword>
<gene>
    <name evidence="4" type="ORF">WDV06_08535</name>
</gene>
<comment type="caution">
    <text evidence="4">The sequence shown here is derived from an EMBL/GenBank/DDBJ whole genome shotgun (WGS) entry which is preliminary data.</text>
</comment>
<reference evidence="4 5" key="1">
    <citation type="submission" date="2024-03" db="EMBL/GenBank/DDBJ databases">
        <title>Whole genome sequencing of Streptomyces racemochromogenes, to identify antimicrobial biosynthetic gene clusters.</title>
        <authorList>
            <person name="Suryawanshi P."/>
            <person name="Krishnaraj P.U."/>
            <person name="Arun Y.P."/>
            <person name="Suryawanshi M.P."/>
            <person name="Rakshit O."/>
        </authorList>
    </citation>
    <scope>NUCLEOTIDE SEQUENCE [LARGE SCALE GENOMIC DNA]</scope>
    <source>
        <strain evidence="4 5">AUDT626</strain>
    </source>
</reference>
<feature type="signal peptide" evidence="3">
    <location>
        <begin position="1"/>
        <end position="21"/>
    </location>
</feature>
<proteinExistence type="predicted"/>
<evidence type="ECO:0000313" key="4">
    <source>
        <dbReference type="EMBL" id="MFH7595140.1"/>
    </source>
</evidence>
<evidence type="ECO:0000256" key="2">
    <source>
        <dbReference type="SAM" id="Phobius"/>
    </source>
</evidence>
<evidence type="ECO:0000256" key="1">
    <source>
        <dbReference type="SAM" id="MobiDB-lite"/>
    </source>
</evidence>
<dbReference type="EMBL" id="JBBDHD010000015">
    <property type="protein sequence ID" value="MFH7595140.1"/>
    <property type="molecule type" value="Genomic_DNA"/>
</dbReference>
<evidence type="ECO:0000256" key="3">
    <source>
        <dbReference type="SAM" id="SignalP"/>
    </source>
</evidence>
<keyword evidence="3" id="KW-0732">Signal</keyword>
<dbReference type="PROSITE" id="PS51257">
    <property type="entry name" value="PROKAR_LIPOPROTEIN"/>
    <property type="match status" value="1"/>
</dbReference>
<organism evidence="4 5">
    <name type="scientific">Streptomyces racemochromogenes</name>
    <dbReference type="NCBI Taxonomy" id="67353"/>
    <lineage>
        <taxon>Bacteria</taxon>
        <taxon>Bacillati</taxon>
        <taxon>Actinomycetota</taxon>
        <taxon>Actinomycetes</taxon>
        <taxon>Kitasatosporales</taxon>
        <taxon>Streptomycetaceae</taxon>
        <taxon>Streptomyces</taxon>
    </lineage>
</organism>
<protein>
    <recommendedName>
        <fullName evidence="6">Lipoprotein</fullName>
    </recommendedName>
</protein>
<sequence>MRSSLLALRAATVAVTLAACAAVTAPAALGFEGDRGGVSVEPNPVGPGERVKIRVRACEGDWAVARSPVFDSEVRLRKGHEDPRTLFGEAEIRHHADPGWHEVRVRCEGRDEGPRGSLEIRRGHHPEPHHSPVWPVHAGGGAMAAQVAETTRLASASAAKKSHHGDGPGLPQTVVGAVLAAAATLAVAGRALALRRRRNHG</sequence>
<keyword evidence="2" id="KW-1133">Transmembrane helix</keyword>
<accession>A0ABW7PAD2</accession>